<dbReference type="SUPFAM" id="SSF55073">
    <property type="entry name" value="Nucleotide cyclase"/>
    <property type="match status" value="1"/>
</dbReference>
<gene>
    <name evidence="8" type="ORF">KHA97_12565</name>
</gene>
<proteinExistence type="predicted"/>
<evidence type="ECO:0000313" key="8">
    <source>
        <dbReference type="EMBL" id="MBS4195893.1"/>
    </source>
</evidence>
<dbReference type="GO" id="GO:0071555">
    <property type="term" value="P:cell wall organization"/>
    <property type="evidence" value="ECO:0007669"/>
    <property type="project" value="InterPro"/>
</dbReference>
<dbReference type="InterPro" id="IPR029787">
    <property type="entry name" value="Nucleotide_cyclase"/>
</dbReference>
<dbReference type="CDD" id="cd01949">
    <property type="entry name" value="GGDEF"/>
    <property type="match status" value="1"/>
</dbReference>
<evidence type="ECO:0000256" key="1">
    <source>
        <dbReference type="ARBA" id="ARBA00004651"/>
    </source>
</evidence>
<dbReference type="RefSeq" id="WP_213125072.1">
    <property type="nucleotide sequence ID" value="NZ_JAGYPG010000002.1"/>
</dbReference>
<feature type="transmembrane region" description="Helical" evidence="6">
    <location>
        <begin position="136"/>
        <end position="156"/>
    </location>
</feature>
<evidence type="ECO:0000259" key="7">
    <source>
        <dbReference type="PROSITE" id="PS50887"/>
    </source>
</evidence>
<sequence length="370" mass="41369">MFLGMAINFCVLFTFSVLSYWPFQTRVRFHMPFPSLHPFFIALISGITGIVLMGTSITITDAIIVDARMAVIVISGIYGGPIAPLISGLIIGGTRIFITGLTTTSMIVGIGTIIGGLVISVFTIRKRMTFRNARFYFYYFLIQTVVLLAILMDFSWTAAAQIFYFIIFSFLSFFTVLFILRELNIHFTKVSLAEKLSETDYLTGLYNNRMFQKVTESITKNTDAPFSLLLLDIDYFKRVNDTYGHPIGDEVLRELASRLRRSSHSYEGIVSRNGGEEFSVILPYAEKETGMEVAEIIRSAVENVPFTTSNGIDLSITVSVGVTTFPDNGDEIQKLFNQSDIALYHAKNTGRNKAVHIDETKKTSLKSVSS</sequence>
<dbReference type="GO" id="GO:1902201">
    <property type="term" value="P:negative regulation of bacterial-type flagellum-dependent cell motility"/>
    <property type="evidence" value="ECO:0007669"/>
    <property type="project" value="TreeGrafter"/>
</dbReference>
<dbReference type="NCBIfam" id="TIGR00254">
    <property type="entry name" value="GGDEF"/>
    <property type="match status" value="1"/>
</dbReference>
<dbReference type="InterPro" id="IPR050469">
    <property type="entry name" value="Diguanylate_Cyclase"/>
</dbReference>
<dbReference type="PANTHER" id="PTHR45138">
    <property type="entry name" value="REGULATORY COMPONENTS OF SENSORY TRANSDUCTION SYSTEM"/>
    <property type="match status" value="1"/>
</dbReference>
<keyword evidence="4 6" id="KW-1133">Transmembrane helix</keyword>
<dbReference type="GO" id="GO:0043709">
    <property type="term" value="P:cell adhesion involved in single-species biofilm formation"/>
    <property type="evidence" value="ECO:0007669"/>
    <property type="project" value="TreeGrafter"/>
</dbReference>
<dbReference type="Proteomes" id="UP000681414">
    <property type="component" value="Unassembled WGS sequence"/>
</dbReference>
<dbReference type="InterPro" id="IPR000160">
    <property type="entry name" value="GGDEF_dom"/>
</dbReference>
<dbReference type="EMBL" id="JAGYPG010000002">
    <property type="protein sequence ID" value="MBS4195893.1"/>
    <property type="molecule type" value="Genomic_DNA"/>
</dbReference>
<evidence type="ECO:0000256" key="5">
    <source>
        <dbReference type="ARBA" id="ARBA00023136"/>
    </source>
</evidence>
<evidence type="ECO:0000256" key="6">
    <source>
        <dbReference type="SAM" id="Phobius"/>
    </source>
</evidence>
<dbReference type="Gene3D" id="3.30.70.270">
    <property type="match status" value="1"/>
</dbReference>
<comment type="caution">
    <text evidence="8">The sequence shown here is derived from an EMBL/GenBank/DDBJ whole genome shotgun (WGS) entry which is preliminary data.</text>
</comment>
<feature type="transmembrane region" description="Helical" evidence="6">
    <location>
        <begin position="97"/>
        <end position="124"/>
    </location>
</feature>
<evidence type="ECO:0000256" key="4">
    <source>
        <dbReference type="ARBA" id="ARBA00022989"/>
    </source>
</evidence>
<dbReference type="Pfam" id="PF00990">
    <property type="entry name" value="GGDEF"/>
    <property type="match status" value="1"/>
</dbReference>
<keyword evidence="5 6" id="KW-0472">Membrane</keyword>
<protein>
    <submittedName>
        <fullName evidence="8">Diguanylate cyclase</fullName>
        <ecNumber evidence="8">2.7.7.65</ecNumber>
    </submittedName>
</protein>
<comment type="subcellular location">
    <subcellularLocation>
        <location evidence="1">Cell membrane</location>
        <topology evidence="1">Multi-pass membrane protein</topology>
    </subcellularLocation>
</comment>
<feature type="transmembrane region" description="Helical" evidence="6">
    <location>
        <begin position="69"/>
        <end position="91"/>
    </location>
</feature>
<dbReference type="FunFam" id="3.30.70.270:FF:000001">
    <property type="entry name" value="Diguanylate cyclase domain protein"/>
    <property type="match status" value="1"/>
</dbReference>
<organism evidence="8 9">
    <name type="scientific">Lederbergia citri</name>
    <dbReference type="NCBI Taxonomy" id="2833580"/>
    <lineage>
        <taxon>Bacteria</taxon>
        <taxon>Bacillati</taxon>
        <taxon>Bacillota</taxon>
        <taxon>Bacilli</taxon>
        <taxon>Bacillales</taxon>
        <taxon>Bacillaceae</taxon>
        <taxon>Lederbergia</taxon>
    </lineage>
</organism>
<dbReference type="PROSITE" id="PS50887">
    <property type="entry name" value="GGDEF"/>
    <property type="match status" value="1"/>
</dbReference>
<dbReference type="SMART" id="SM00267">
    <property type="entry name" value="GGDEF"/>
    <property type="match status" value="1"/>
</dbReference>
<keyword evidence="8" id="KW-0808">Transferase</keyword>
<feature type="transmembrane region" description="Helical" evidence="6">
    <location>
        <begin position="162"/>
        <end position="180"/>
    </location>
</feature>
<keyword evidence="2" id="KW-1003">Cell membrane</keyword>
<dbReference type="GO" id="GO:0005886">
    <property type="term" value="C:plasma membrane"/>
    <property type="evidence" value="ECO:0007669"/>
    <property type="project" value="UniProtKB-SubCell"/>
</dbReference>
<keyword evidence="8" id="KW-0548">Nucleotidyltransferase</keyword>
<dbReference type="GO" id="GO:0000155">
    <property type="term" value="F:phosphorelay sensor kinase activity"/>
    <property type="evidence" value="ECO:0007669"/>
    <property type="project" value="InterPro"/>
</dbReference>
<dbReference type="EC" id="2.7.7.65" evidence="8"/>
<keyword evidence="9" id="KW-1185">Reference proteome</keyword>
<dbReference type="InterPro" id="IPR043128">
    <property type="entry name" value="Rev_trsase/Diguanyl_cyclase"/>
</dbReference>
<accession>A0A942TDW1</accession>
<dbReference type="GO" id="GO:0052621">
    <property type="term" value="F:diguanylate cyclase activity"/>
    <property type="evidence" value="ECO:0007669"/>
    <property type="project" value="UniProtKB-EC"/>
</dbReference>
<feature type="transmembrane region" description="Helical" evidence="6">
    <location>
        <begin position="5"/>
        <end position="23"/>
    </location>
</feature>
<dbReference type="InterPro" id="IPR011620">
    <property type="entry name" value="Sig_transdc_His_kinase_LytS_TM"/>
</dbReference>
<feature type="domain" description="GGDEF" evidence="7">
    <location>
        <begin position="224"/>
        <end position="359"/>
    </location>
</feature>
<reference evidence="8 9" key="1">
    <citation type="submission" date="2021-05" db="EMBL/GenBank/DDBJ databases">
        <title>Novel Bacillus species.</title>
        <authorList>
            <person name="Liu G."/>
        </authorList>
    </citation>
    <scope>NUCLEOTIDE SEQUENCE [LARGE SCALE GENOMIC DNA]</scope>
    <source>
        <strain evidence="9">FJAT-49780</strain>
    </source>
</reference>
<dbReference type="PANTHER" id="PTHR45138:SF9">
    <property type="entry name" value="DIGUANYLATE CYCLASE DGCM-RELATED"/>
    <property type="match status" value="1"/>
</dbReference>
<keyword evidence="3 6" id="KW-0812">Transmembrane</keyword>
<feature type="transmembrane region" description="Helical" evidence="6">
    <location>
        <begin position="35"/>
        <end position="57"/>
    </location>
</feature>
<evidence type="ECO:0000256" key="3">
    <source>
        <dbReference type="ARBA" id="ARBA00022692"/>
    </source>
</evidence>
<name>A0A942TDW1_9BACI</name>
<dbReference type="AlphaFoldDB" id="A0A942TDW1"/>
<evidence type="ECO:0000313" key="9">
    <source>
        <dbReference type="Proteomes" id="UP000681414"/>
    </source>
</evidence>
<dbReference type="Pfam" id="PF07694">
    <property type="entry name" value="5TM-5TMR_LYT"/>
    <property type="match status" value="1"/>
</dbReference>
<evidence type="ECO:0000256" key="2">
    <source>
        <dbReference type="ARBA" id="ARBA00022475"/>
    </source>
</evidence>